<dbReference type="EMBL" id="FNNG01000009">
    <property type="protein sequence ID" value="SDX30954.1"/>
    <property type="molecule type" value="Genomic_DNA"/>
</dbReference>
<dbReference type="GO" id="GO:0016075">
    <property type="term" value="P:rRNA catabolic process"/>
    <property type="evidence" value="ECO:0007669"/>
    <property type="project" value="TreeGrafter"/>
</dbReference>
<dbReference type="PANTHER" id="PTHR33988">
    <property type="entry name" value="ENDORIBONUCLEASE MAZF-RELATED"/>
    <property type="match status" value="1"/>
</dbReference>
<accession>A0A1H3AP66</accession>
<dbReference type="GO" id="GO:0003677">
    <property type="term" value="F:DNA binding"/>
    <property type="evidence" value="ECO:0007669"/>
    <property type="project" value="InterPro"/>
</dbReference>
<dbReference type="InterPro" id="IPR011067">
    <property type="entry name" value="Plasmid_toxin/cell-grow_inhib"/>
</dbReference>
<keyword evidence="4" id="KW-1185">Reference proteome</keyword>
<protein>
    <submittedName>
        <fullName evidence="3">mRNA interferase MazF</fullName>
    </submittedName>
</protein>
<keyword evidence="2" id="KW-1277">Toxin-antitoxin system</keyword>
<dbReference type="AlphaFoldDB" id="A0A1H3AP66"/>
<dbReference type="GO" id="GO:0006402">
    <property type="term" value="P:mRNA catabolic process"/>
    <property type="evidence" value="ECO:0007669"/>
    <property type="project" value="TreeGrafter"/>
</dbReference>
<dbReference type="Proteomes" id="UP000198828">
    <property type="component" value="Unassembled WGS sequence"/>
</dbReference>
<organism evidence="3 4">
    <name type="scientific">Tepidimicrobium xylanilyticum</name>
    <dbReference type="NCBI Taxonomy" id="1123352"/>
    <lineage>
        <taxon>Bacteria</taxon>
        <taxon>Bacillati</taxon>
        <taxon>Bacillota</taxon>
        <taxon>Tissierellia</taxon>
        <taxon>Tissierellales</taxon>
        <taxon>Tepidimicrobiaceae</taxon>
        <taxon>Tepidimicrobium</taxon>
    </lineage>
</organism>
<proteinExistence type="inferred from homology"/>
<evidence type="ECO:0000256" key="2">
    <source>
        <dbReference type="ARBA" id="ARBA00022649"/>
    </source>
</evidence>
<evidence type="ECO:0000313" key="3">
    <source>
        <dbReference type="EMBL" id="SDX30954.1"/>
    </source>
</evidence>
<evidence type="ECO:0000313" key="4">
    <source>
        <dbReference type="Proteomes" id="UP000198828"/>
    </source>
</evidence>
<dbReference type="GO" id="GO:0004521">
    <property type="term" value="F:RNA endonuclease activity"/>
    <property type="evidence" value="ECO:0007669"/>
    <property type="project" value="TreeGrafter"/>
</dbReference>
<dbReference type="SUPFAM" id="SSF50118">
    <property type="entry name" value="Cell growth inhibitor/plasmid maintenance toxic component"/>
    <property type="match status" value="1"/>
</dbReference>
<dbReference type="Pfam" id="PF02452">
    <property type="entry name" value="PemK_toxin"/>
    <property type="match status" value="1"/>
</dbReference>
<sequence length="111" mass="12425">MYKQGDILLIPIPFTDLTSSKKRPVLVLSNDDYNSKTDDIIVAAITSNLTSKDYSIFITSSDLLKGNLKVDSCIRVDKIYTLAQNIVIKKFGEVNDDIMNGVKNKINELIK</sequence>
<dbReference type="RefSeq" id="WP_093753437.1">
    <property type="nucleotide sequence ID" value="NZ_BSYN01000008.1"/>
</dbReference>
<gene>
    <name evidence="3" type="ORF">SAMN05660923_02082</name>
</gene>
<evidence type="ECO:0000256" key="1">
    <source>
        <dbReference type="ARBA" id="ARBA00007521"/>
    </source>
</evidence>
<dbReference type="OrthoDB" id="129822at2"/>
<comment type="similarity">
    <text evidence="1">Belongs to the PemK/MazF family.</text>
</comment>
<dbReference type="InterPro" id="IPR003477">
    <property type="entry name" value="PemK-like"/>
</dbReference>
<reference evidence="3 4" key="1">
    <citation type="submission" date="2016-10" db="EMBL/GenBank/DDBJ databases">
        <authorList>
            <person name="de Groot N.N."/>
        </authorList>
    </citation>
    <scope>NUCLEOTIDE SEQUENCE [LARGE SCALE GENOMIC DNA]</scope>
    <source>
        <strain evidence="3 4">DSM 23310</strain>
    </source>
</reference>
<name>A0A1H3AP66_9FIRM</name>
<dbReference type="Gene3D" id="2.30.30.110">
    <property type="match status" value="1"/>
</dbReference>